<evidence type="ECO:0000256" key="4">
    <source>
        <dbReference type="ARBA" id="ARBA00022553"/>
    </source>
</evidence>
<dbReference type="SMART" id="SM00823">
    <property type="entry name" value="PKS_PP"/>
    <property type="match status" value="2"/>
</dbReference>
<dbReference type="InterPro" id="IPR010071">
    <property type="entry name" value="AA_adenyl_dom"/>
</dbReference>
<evidence type="ECO:0000256" key="3">
    <source>
        <dbReference type="ARBA" id="ARBA00022450"/>
    </source>
</evidence>
<proteinExistence type="inferred from homology"/>
<feature type="domain" description="Carrier" evidence="5">
    <location>
        <begin position="2082"/>
        <end position="2156"/>
    </location>
</feature>
<dbReference type="Pfam" id="PF00975">
    <property type="entry name" value="Thioesterase"/>
    <property type="match status" value="1"/>
</dbReference>
<dbReference type="CDD" id="cd12116">
    <property type="entry name" value="A_NRPS_Ta1_like"/>
    <property type="match status" value="1"/>
</dbReference>
<dbReference type="Pfam" id="PF00550">
    <property type="entry name" value="PP-binding"/>
    <property type="match status" value="3"/>
</dbReference>
<dbReference type="CDD" id="cd19543">
    <property type="entry name" value="DCL_NRPS"/>
    <property type="match status" value="1"/>
</dbReference>
<dbReference type="FunFam" id="3.30.300.30:FF:000010">
    <property type="entry name" value="Enterobactin synthetase component F"/>
    <property type="match status" value="2"/>
</dbReference>
<dbReference type="InterPro" id="IPR020802">
    <property type="entry name" value="TesA-like"/>
</dbReference>
<organism evidence="6 7">
    <name type="scientific">Bradyrhizobium yuanmingense</name>
    <dbReference type="NCBI Taxonomy" id="108015"/>
    <lineage>
        <taxon>Bacteria</taxon>
        <taxon>Pseudomonadati</taxon>
        <taxon>Pseudomonadota</taxon>
        <taxon>Alphaproteobacteria</taxon>
        <taxon>Hyphomicrobiales</taxon>
        <taxon>Nitrobacteraceae</taxon>
        <taxon>Bradyrhizobium</taxon>
    </lineage>
</organism>
<name>A0A1C3X367_9BRAD</name>
<dbReference type="Gene3D" id="3.30.300.30">
    <property type="match status" value="3"/>
</dbReference>
<dbReference type="Pfam" id="PF00501">
    <property type="entry name" value="AMP-binding"/>
    <property type="match status" value="3"/>
</dbReference>
<dbReference type="PROSITE" id="PS50075">
    <property type="entry name" value="CARRIER"/>
    <property type="match status" value="3"/>
</dbReference>
<feature type="domain" description="Carrier" evidence="5">
    <location>
        <begin position="3148"/>
        <end position="3225"/>
    </location>
</feature>
<dbReference type="InterPro" id="IPR001031">
    <property type="entry name" value="Thioesterase"/>
</dbReference>
<dbReference type="InterPro" id="IPR029058">
    <property type="entry name" value="AB_hydrolase_fold"/>
</dbReference>
<feature type="domain" description="Carrier" evidence="5">
    <location>
        <begin position="1012"/>
        <end position="1086"/>
    </location>
</feature>
<dbReference type="SMART" id="SM00824">
    <property type="entry name" value="PKS_TE"/>
    <property type="match status" value="1"/>
</dbReference>
<dbReference type="InterPro" id="IPR025110">
    <property type="entry name" value="AMP-bd_C"/>
</dbReference>
<dbReference type="Gene3D" id="3.30.559.10">
    <property type="entry name" value="Chloramphenicol acetyltransferase-like domain"/>
    <property type="match status" value="3"/>
</dbReference>
<dbReference type="SUPFAM" id="SSF56801">
    <property type="entry name" value="Acetyl-CoA synthetase-like"/>
    <property type="match status" value="3"/>
</dbReference>
<dbReference type="InterPro" id="IPR000873">
    <property type="entry name" value="AMP-dep_synth/lig_dom"/>
</dbReference>
<dbReference type="PANTHER" id="PTHR45527">
    <property type="entry name" value="NONRIBOSOMAL PEPTIDE SYNTHETASE"/>
    <property type="match status" value="1"/>
</dbReference>
<dbReference type="RefSeq" id="WP_083235135.1">
    <property type="nucleotide sequence ID" value="NZ_FMAE01000009.1"/>
</dbReference>
<dbReference type="CDD" id="cd19531">
    <property type="entry name" value="LCL_NRPS-like"/>
    <property type="match status" value="1"/>
</dbReference>
<dbReference type="Pfam" id="PF13193">
    <property type="entry name" value="AMP-binding_C"/>
    <property type="match status" value="3"/>
</dbReference>
<comment type="similarity">
    <text evidence="2">Belongs to the ATP-dependent AMP-binding enzyme family.</text>
</comment>
<dbReference type="InterPro" id="IPR009081">
    <property type="entry name" value="PP-bd_ACP"/>
</dbReference>
<dbReference type="Gene3D" id="2.30.38.10">
    <property type="entry name" value="Luciferase, Domain 3"/>
    <property type="match status" value="3"/>
</dbReference>
<dbReference type="InterPro" id="IPR006162">
    <property type="entry name" value="Ppantetheine_attach_site"/>
</dbReference>
<dbReference type="InterPro" id="IPR023213">
    <property type="entry name" value="CAT-like_dom_sf"/>
</dbReference>
<dbReference type="FunFam" id="2.30.38.10:FF:000001">
    <property type="entry name" value="Non-ribosomal peptide synthetase PvdI"/>
    <property type="match status" value="3"/>
</dbReference>
<dbReference type="GO" id="GO:0043041">
    <property type="term" value="P:amino acid activation for nonribosomal peptide biosynthetic process"/>
    <property type="evidence" value="ECO:0007669"/>
    <property type="project" value="TreeGrafter"/>
</dbReference>
<dbReference type="SUPFAM" id="SSF53474">
    <property type="entry name" value="alpha/beta-Hydrolases"/>
    <property type="match status" value="1"/>
</dbReference>
<dbReference type="SUPFAM" id="SSF52777">
    <property type="entry name" value="CoA-dependent acyltransferases"/>
    <property type="match status" value="6"/>
</dbReference>
<accession>A0A1C3X367</accession>
<keyword evidence="4" id="KW-0597">Phosphoprotein</keyword>
<dbReference type="GO" id="GO:0005737">
    <property type="term" value="C:cytoplasm"/>
    <property type="evidence" value="ECO:0007669"/>
    <property type="project" value="TreeGrafter"/>
</dbReference>
<dbReference type="Gene3D" id="1.10.1200.10">
    <property type="entry name" value="ACP-like"/>
    <property type="match status" value="2"/>
</dbReference>
<dbReference type="EMBL" id="FMAE01000009">
    <property type="protein sequence ID" value="SCB46707.1"/>
    <property type="molecule type" value="Genomic_DNA"/>
</dbReference>
<dbReference type="GO" id="GO:0044550">
    <property type="term" value="P:secondary metabolite biosynthetic process"/>
    <property type="evidence" value="ECO:0007669"/>
    <property type="project" value="UniProtKB-ARBA"/>
</dbReference>
<dbReference type="Pfam" id="PF00668">
    <property type="entry name" value="Condensation"/>
    <property type="match status" value="3"/>
</dbReference>
<dbReference type="FunFam" id="3.30.300.30:FF:000015">
    <property type="entry name" value="Nonribosomal peptide synthase SidD"/>
    <property type="match status" value="1"/>
</dbReference>
<dbReference type="Gene3D" id="3.40.50.980">
    <property type="match status" value="6"/>
</dbReference>
<dbReference type="NCBIfam" id="NF003417">
    <property type="entry name" value="PRK04813.1"/>
    <property type="match status" value="3"/>
</dbReference>
<evidence type="ECO:0000313" key="7">
    <source>
        <dbReference type="Proteomes" id="UP000183174"/>
    </source>
</evidence>
<evidence type="ECO:0000259" key="5">
    <source>
        <dbReference type="PROSITE" id="PS50075"/>
    </source>
</evidence>
<dbReference type="PROSITE" id="PS00012">
    <property type="entry name" value="PHOSPHOPANTETHEINE"/>
    <property type="match status" value="3"/>
</dbReference>
<dbReference type="GO" id="GO:0003824">
    <property type="term" value="F:catalytic activity"/>
    <property type="evidence" value="ECO:0007669"/>
    <property type="project" value="InterPro"/>
</dbReference>
<dbReference type="SUPFAM" id="SSF47336">
    <property type="entry name" value="ACP-like"/>
    <property type="match status" value="3"/>
</dbReference>
<dbReference type="Proteomes" id="UP000183174">
    <property type="component" value="Unassembled WGS sequence"/>
</dbReference>
<dbReference type="InterPro" id="IPR036736">
    <property type="entry name" value="ACP-like_sf"/>
</dbReference>
<reference evidence="6 7" key="1">
    <citation type="submission" date="2016-08" db="EMBL/GenBank/DDBJ databases">
        <authorList>
            <person name="Seilhamer J.J."/>
        </authorList>
    </citation>
    <scope>NUCLEOTIDE SEQUENCE [LARGE SCALE GENOMIC DNA]</scope>
    <source>
        <strain evidence="6 7">CCBAU 10071</strain>
    </source>
</reference>
<dbReference type="InterPro" id="IPR020845">
    <property type="entry name" value="AMP-binding_CS"/>
</dbReference>
<comment type="cofactor">
    <cofactor evidence="1">
        <name>pantetheine 4'-phosphate</name>
        <dbReference type="ChEBI" id="CHEBI:47942"/>
    </cofactor>
</comment>
<dbReference type="InterPro" id="IPR020806">
    <property type="entry name" value="PKS_PP-bd"/>
</dbReference>
<dbReference type="FunFam" id="3.40.50.12780:FF:000012">
    <property type="entry name" value="Non-ribosomal peptide synthetase"/>
    <property type="match status" value="2"/>
</dbReference>
<dbReference type="CDD" id="cd19544">
    <property type="entry name" value="E-C_NRPS"/>
    <property type="match status" value="1"/>
</dbReference>
<dbReference type="CDD" id="cd05930">
    <property type="entry name" value="A_NRPS"/>
    <property type="match status" value="1"/>
</dbReference>
<evidence type="ECO:0000313" key="6">
    <source>
        <dbReference type="EMBL" id="SCB46707.1"/>
    </source>
</evidence>
<dbReference type="FunFam" id="3.30.559.10:FF:000012">
    <property type="entry name" value="Non-ribosomal peptide synthetase"/>
    <property type="match status" value="1"/>
</dbReference>
<keyword evidence="3" id="KW-0596">Phosphopantetheine</keyword>
<dbReference type="PANTHER" id="PTHR45527:SF1">
    <property type="entry name" value="FATTY ACID SYNTHASE"/>
    <property type="match status" value="1"/>
</dbReference>
<gene>
    <name evidence="6" type="ORF">GA0061099_100931</name>
</gene>
<dbReference type="InterPro" id="IPR045851">
    <property type="entry name" value="AMP-bd_C_sf"/>
</dbReference>
<dbReference type="Gene3D" id="3.40.50.1820">
    <property type="entry name" value="alpha/beta hydrolase"/>
    <property type="match status" value="1"/>
</dbReference>
<dbReference type="FunFam" id="1.10.1200.10:FF:000005">
    <property type="entry name" value="Nonribosomal peptide synthetase 1"/>
    <property type="match status" value="3"/>
</dbReference>
<dbReference type="Gene3D" id="3.30.559.30">
    <property type="entry name" value="Nonribosomal peptide synthetase, condensation domain"/>
    <property type="match status" value="3"/>
</dbReference>
<dbReference type="PROSITE" id="PS00455">
    <property type="entry name" value="AMP_BINDING"/>
    <property type="match status" value="3"/>
</dbReference>
<evidence type="ECO:0000256" key="2">
    <source>
        <dbReference type="ARBA" id="ARBA00006432"/>
    </source>
</evidence>
<evidence type="ECO:0000256" key="1">
    <source>
        <dbReference type="ARBA" id="ARBA00001957"/>
    </source>
</evidence>
<dbReference type="FunFam" id="3.40.50.980:FF:000001">
    <property type="entry name" value="Non-ribosomal peptide synthetase"/>
    <property type="match status" value="3"/>
</dbReference>
<dbReference type="InterPro" id="IPR001242">
    <property type="entry name" value="Condensation_dom"/>
</dbReference>
<protein>
    <submittedName>
        <fullName evidence="6">Amino acid adenylation domain-containing protein</fullName>
    </submittedName>
</protein>
<dbReference type="NCBIfam" id="TIGR01733">
    <property type="entry name" value="AA-adenyl-dom"/>
    <property type="match status" value="3"/>
</dbReference>
<dbReference type="GO" id="GO:0031177">
    <property type="term" value="F:phosphopantetheine binding"/>
    <property type="evidence" value="ECO:0007669"/>
    <property type="project" value="InterPro"/>
</dbReference>
<sequence length="3523" mass="385007">MADTAKPSLRDLDPQQMRKLVALARDRGRSADRSGASAIPVVARSGSLEMSFAQQRLWLLTQLDGTNSSYHIRGALRLTGELDLEALRRSIDRVFARHEALRSVFRVVDEQPRVVLLPTDARVPLLEHDLSSRDDREQELARLCREEAATPFDLAAGPLVRGRLIRMAEGEHLFLLTQHHIVSDGWSIGVLMRELGALYRAFAAGKDDPLPPLAIQYPDYAVWQRQWLSGERLQRQVDYWREALADAPAVLELPTDRPRPPIRSLAGASLPIEIDVELASGIRRLSQSHGASAFMTVLAAWAVVLSRLSSQTDIVIGTPTANRNRPEIEGLIGFFVNMLALRVDLSAEPSVAELLRRVRAAALAAQDHQDLPFEQVVEIVQPLRRPEQTPVFQAVFAWQNNERGPLELPGLKAEVADIPLQQVKFDLELNLGEMDGRIVGSLNYATSLFDEATITRHRGYLLTVLRAMISDADQEVDRIDIIGADERRRVLDTWNETATPFPSESCIQDLFAEQVRRAPDAIALAYEDVRLSYSELDARANRLARHLITLGVVPDQPVAICLPRGIAMVVSLLAVLKAGGAYLPLDPAYPAERLRQIVDDARPRLLIADATGRAIIPDGTCEIVDPDADAGQATSDPSDLLEGLTARSLAYIIYTSGSTGRPKGVMVEHRGLVNLALAQRALFNVNSSSRVVQFASLSFDASIWEIVMALCSGAALFLAGTREHQDTAALFGYLADNAITHATLPPAMLHGRTDLERLASLRVLVLAGELPRAELVKGLPPDIAVFNGYGPTEATVCATSWLRHRDFDDDAAPIGRPLPNARIYLLDRFGAPVPLGAVGEIYIGGVGVARGYLNRADLTAERFVRDPFRGDADARMYRTGDLGRYLPDGNIVFLGRNDYQVKIRGFRIELGEIEFRLNEHADVADSIVLVQRNHGGDMRLVAYVAARGGVRRDGGELASALRDHLRACLPDYMVPSAFVSLDALPLTPNGKVDRKALPAPENDAYARRRFEPPRGEVEQIVANIWAELLGVDRIGRSDHFFELGGHSLLAVRMLERLQRHALRADARMLFAKPVLAEFAASLDGGVEADVPVNQITRQTTAITPELLPLITLTQSDIDSIVADVPGGVANIQDVYGLSPLQDGILFHHLLSKEGDPYLLVGRMAFASRDLLDRYLDAVRQVVARHDILRTSIVWSGLSTPAQVVWRQASLVVDEVVLDGEGPGDEQLARRFDPRLHRIDLGRPPLLRFAVAADPGGERWLLLVLLHHLIGDHSTLEVMHDEVGKILSGRSHELPPPYPFRNLVAQARGSAATVEHERFFRGMLADIDEPTTPFGLDRVHGDGGGVVEARRMLPEGLNARLRVQARRLGVSLASLCHLAWGQVVARTSGREHVVFGTVLFGRMHAGAGGDRTMGLFINTLPLRLDLGDAAVEDSVRDAHRRLTELMAHEHASLALAQRCSGVTAPAPLFSAVLNYRHNAMPADLAANRESTGIEWLGGEERTNYPLMLAVEDYGQALGLTAQIVHPFSADRICAMMQQALDQLADALDRAPRAPVRQLDILPPDERQLLLETWNRTQAHDRRQSLIEQFEAQVRKSPEAIALVFGEAELSYAALNARANRLARRLRDHGVGTEIVVGLALDRGVEMLVALLAVLKAGGAYLPLDPDYPPERLAHMLRDSGAALVLTQQGLHDQFADILAETGAEAWLVDGQDGEGSDAANLDVAVHGESLAYVIYTSGSTGLPKGVMVRHDAVTNFLATMAEQPGMTAADRVLGLTSLSFDIAVLELWLPLTIGACVVLADRAAAHDPAKLKAIVERHGVSLIQATPSTWRMLLDHDGPALPASCRVLCGGEALPPDLARRLVAQAGEVWNLYGPTETTVWSARHRLDAMDDRPLLGRPIGNTTLYVLDGDLNLAPVGVAGELYIGGSGLARGYWQRGALTAERFIPDPFGPPGARLYRTGDVARWRSDGVLDYVGRADYQVKIRGFRIELGEIEARLQAQPGVRAAVVVAREAGTGRQLVGYVSGEALDGAALKTALSSVLPDYMVPARIVVLERLPLTPNGKIDRKALPAPDQLAESERIAPRTPAEAALAAIWADLLRQPNIGVTDNFFELGGDSIISLQMVSRARREGVLIESRDVFRHQTIELLIASSRDVEPDKEDPASERGSLAGLSSEQLERLGLDWSRVEDVYPLSPMQQGMLFHSLRDAGSGVYVNQVSVEIRGLDPERLGTAWREVSARHQMLRTGFLWRELSGSPLQAVYRDAIVPFAQEDWRGQAISDERIAAALADERAAEFDLQRPPLQRVRLLRLQDHLYRLIWTYHHILMDGWSSARFVGEVLECYYGGAAAANATRYRDYIAWLQAQDAKAAEAFWREQLRSFDQPTQLADAFGARRHQASGHERCYTRLGEAATAELKAFARRERITLNTVVQGVWALLLQRYTGQNTVTFGVTVAGRPAGLDGSQQMLGLFINTLPVIDTIPPESPIGEWLRALQDRNSAIRDYEHTPLYDIQGWAGRAGQTMFDSIIVFENYPIERSMHRGAGGLQFSGLKNVDVTNYPMDLSVLVEDTLQVEYTYMPSHFTAVQATQIKVQFEHLLAELTRDAAALLGSIDPVTELDAALADRCNRHATSSAPLPLVHEAISSHARRYPERTALTIGSSVLSFGDLERRANRLAHHLIARGLKPEQRVGVVVERTGVTMIALLAVLKAGGAYVPLDPELPSERRAFVMSDAAIAFLLAGRLDFDGSPDGVETISLLTFDFDAGPDHPPQPELHHENLAYLIYTSGSTGTPKGVAVAHGPLAMHCRVTGSLYEIDESSCELHFLSLAFDGAHERWLTVLSHGARLLMRDAELWTPEQTVENLHAHRVSHIGLPPAYLQQVADCVEQSGNPPPVKLYSFGGEAMPKAGFDKVRRVLKPRILINGYGPTETVVTPLVWKVDGASECDTPYAPIGVPVGDRRAYILDAALDIIPAGVAGELYLGGFGLARCYHGKAGMTAERFVPDPFSSAPGARLYRTGDLARWREDGTVEYLGRSDDQVKVNGFRIELGEIQTSLLRHEAIAQAAVVAVPGAAGNQLIAYVAPKAADDAAPDAAETLVERLTGFLKLVLPAYMVPARIVVLERLPTLSSGKIDRRALPAPDASMRSFVPPRTPAEIAMARLWSEILEVPQVGVTDNFFELGGNSILCLKVVARVRQDKTFGIEIKLRDLLQKPTIRALLAGSATAASAVAPAPSALLPLNAAVRGVNPVFAVHGGFGTVFDYGPLARRLEGHRQLIGLQSRMLVDPSWTDASLEAMAVDYAAEIRRMQPRGPYSLVGWSLGGLLVGLVAAELERGGERVDRLALVDSFVPRQPDGPNRQESMAHWADDLAGLLSAVLPSAAASRIKAQVEAAKRADLPETPERIRDLVASVVEQSRSVRANDASLGADDLSAAFAVGRHLNRLAQNTALPRGLEATPLCWWTSTRLAQRDRLESQMPKAVDRGFVGDNHFTILRDAGLLDEICGLLVPAEASTIAQDTVPEPAE</sequence>